<protein>
    <submittedName>
        <fullName evidence="2">Uncharacterized protein</fullName>
    </submittedName>
</protein>
<dbReference type="AlphaFoldDB" id="A0AAV2DAE8"/>
<keyword evidence="3" id="KW-1185">Reference proteome</keyword>
<dbReference type="EMBL" id="OZ034815">
    <property type="protein sequence ID" value="CAL1370480.1"/>
    <property type="molecule type" value="Genomic_DNA"/>
</dbReference>
<accession>A0AAV2DAE8</accession>
<dbReference type="Proteomes" id="UP001497516">
    <property type="component" value="Chromosome 2"/>
</dbReference>
<reference evidence="2 3" key="1">
    <citation type="submission" date="2024-04" db="EMBL/GenBank/DDBJ databases">
        <authorList>
            <person name="Fracassetti M."/>
        </authorList>
    </citation>
    <scope>NUCLEOTIDE SEQUENCE [LARGE SCALE GENOMIC DNA]</scope>
</reference>
<evidence type="ECO:0000256" key="1">
    <source>
        <dbReference type="SAM" id="MobiDB-lite"/>
    </source>
</evidence>
<evidence type="ECO:0000313" key="3">
    <source>
        <dbReference type="Proteomes" id="UP001497516"/>
    </source>
</evidence>
<evidence type="ECO:0000313" key="2">
    <source>
        <dbReference type="EMBL" id="CAL1370480.1"/>
    </source>
</evidence>
<gene>
    <name evidence="2" type="ORF">LTRI10_LOCUS12604</name>
</gene>
<proteinExistence type="predicted"/>
<name>A0AAV2DAE8_9ROSI</name>
<sequence>MDHRRNDKALLLNCDKTEGVSTRKNSHPWIIAGKHFHCLPPTSLASNKLGGVFFLLSAASCSGTAAAGQLAYSSSFHRRLSSNNERADGGSRGGGAVA</sequence>
<organism evidence="2 3">
    <name type="scientific">Linum trigynum</name>
    <dbReference type="NCBI Taxonomy" id="586398"/>
    <lineage>
        <taxon>Eukaryota</taxon>
        <taxon>Viridiplantae</taxon>
        <taxon>Streptophyta</taxon>
        <taxon>Embryophyta</taxon>
        <taxon>Tracheophyta</taxon>
        <taxon>Spermatophyta</taxon>
        <taxon>Magnoliopsida</taxon>
        <taxon>eudicotyledons</taxon>
        <taxon>Gunneridae</taxon>
        <taxon>Pentapetalae</taxon>
        <taxon>rosids</taxon>
        <taxon>fabids</taxon>
        <taxon>Malpighiales</taxon>
        <taxon>Linaceae</taxon>
        <taxon>Linum</taxon>
    </lineage>
</organism>
<feature type="region of interest" description="Disordered" evidence="1">
    <location>
        <begin position="79"/>
        <end position="98"/>
    </location>
</feature>